<proteinExistence type="predicted"/>
<feature type="chain" id="PRO_5020498409" description="MYXO-CTERM domain-containing protein" evidence="2">
    <location>
        <begin position="28"/>
        <end position="83"/>
    </location>
</feature>
<sequence>MARSGRYGVVAAVSALLLLGTAGPALALPAVEGALAVPAGDGSTVDDGEPGFSVSSSVLWWSGGGLGVALAGLVAARQPTTRR</sequence>
<gene>
    <name evidence="3" type="ORF">EV188_108106</name>
</gene>
<evidence type="ECO:0000313" key="4">
    <source>
        <dbReference type="Proteomes" id="UP000295705"/>
    </source>
</evidence>
<evidence type="ECO:0000256" key="2">
    <source>
        <dbReference type="SAM" id="SignalP"/>
    </source>
</evidence>
<keyword evidence="4" id="KW-1185">Reference proteome</keyword>
<protein>
    <recommendedName>
        <fullName evidence="5">MYXO-CTERM domain-containing protein</fullName>
    </recommendedName>
</protein>
<evidence type="ECO:0008006" key="5">
    <source>
        <dbReference type="Google" id="ProtNLM"/>
    </source>
</evidence>
<organism evidence="3 4">
    <name type="scientific">Actinomycetospora succinea</name>
    <dbReference type="NCBI Taxonomy" id="663603"/>
    <lineage>
        <taxon>Bacteria</taxon>
        <taxon>Bacillati</taxon>
        <taxon>Actinomycetota</taxon>
        <taxon>Actinomycetes</taxon>
        <taxon>Pseudonocardiales</taxon>
        <taxon>Pseudonocardiaceae</taxon>
        <taxon>Actinomycetospora</taxon>
    </lineage>
</organism>
<keyword evidence="1" id="KW-0812">Transmembrane</keyword>
<dbReference type="Proteomes" id="UP000295705">
    <property type="component" value="Unassembled WGS sequence"/>
</dbReference>
<comment type="caution">
    <text evidence="3">The sequence shown here is derived from an EMBL/GenBank/DDBJ whole genome shotgun (WGS) entry which is preliminary data.</text>
</comment>
<accession>A0A4R6UZJ8</accession>
<name>A0A4R6UZJ8_9PSEU</name>
<feature type="transmembrane region" description="Helical" evidence="1">
    <location>
        <begin position="58"/>
        <end position="76"/>
    </location>
</feature>
<reference evidence="3 4" key="1">
    <citation type="submission" date="2019-03" db="EMBL/GenBank/DDBJ databases">
        <title>Genomic Encyclopedia of Type Strains, Phase IV (KMG-IV): sequencing the most valuable type-strain genomes for metagenomic binning, comparative biology and taxonomic classification.</title>
        <authorList>
            <person name="Goeker M."/>
        </authorList>
    </citation>
    <scope>NUCLEOTIDE SEQUENCE [LARGE SCALE GENOMIC DNA]</scope>
    <source>
        <strain evidence="3 4">DSM 45775</strain>
    </source>
</reference>
<feature type="signal peptide" evidence="2">
    <location>
        <begin position="1"/>
        <end position="27"/>
    </location>
</feature>
<keyword evidence="2" id="KW-0732">Signal</keyword>
<evidence type="ECO:0000256" key="1">
    <source>
        <dbReference type="SAM" id="Phobius"/>
    </source>
</evidence>
<dbReference type="EMBL" id="SNYO01000008">
    <property type="protein sequence ID" value="TDQ51746.1"/>
    <property type="molecule type" value="Genomic_DNA"/>
</dbReference>
<evidence type="ECO:0000313" key="3">
    <source>
        <dbReference type="EMBL" id="TDQ51746.1"/>
    </source>
</evidence>
<keyword evidence="1" id="KW-1133">Transmembrane helix</keyword>
<dbReference type="AlphaFoldDB" id="A0A4R6UZJ8"/>
<dbReference type="RefSeq" id="WP_133828718.1">
    <property type="nucleotide sequence ID" value="NZ_BAABHR010000040.1"/>
</dbReference>
<keyword evidence="1" id="KW-0472">Membrane</keyword>